<sequence length="627" mass="69307">MNSGRNKTKWNWTIALVVCGLGGSLVACSSPAEIVMPVDVDPVEWEACDEFPGDDTVECGTVTVPLDYRNPDEQTIDIALLRYPAQSSKAKGVLLVNDGGPGSSGVDFAYYSGPEMTDSLGLEDFDIVGFDPRGVDRSGGLKCQTDDETDRFMYLDYTPDNDDEQALYDEWLEAEDPCVVEYGEELRHYSTENIARDMDQIRRAMNVEKIHFLGISWGTYLGGVYATLFPDNVRSMFLDAAYDPQGDSADDSALTQAVGFEKSFDAWVEWCEDDAEACAFSSSDVKADWLALEDELDAEPLVADDGREVNHVVMETATISVLYSEADWPFLGDALASAAGGDGQALLEMADFWMGRAEDGSYATLVDAYSIIECASGTYAFEPENPEALLEQLKDEAPWYSRDYEVEDLGASCDNAFGDPTIFEIDVRASLPIVVLGGTNDPATPLRWSEEMVLRLGDKARLAVFNGEGHSHILASRCVDEIASELFTSLRLPADGTECDPDVLVEKPQWWDGIVDIDAPRLDDATMDWYFDTDRVDAYAEYFAVPGDGTEAFVIVREHFEDRGWTYEEGESADPVANVQWFVDPDDESRNVGVWLSSPEELAEYQMVQPDGEVPAGTSVVLVYYWP</sequence>
<dbReference type="InterPro" id="IPR051601">
    <property type="entry name" value="Serine_prot/Carboxylest_S33"/>
</dbReference>
<evidence type="ECO:0000313" key="5">
    <source>
        <dbReference type="EMBL" id="CAB4593310.1"/>
    </source>
</evidence>
<name>A0A6J6FY63_9ZZZZ</name>
<evidence type="ECO:0000256" key="2">
    <source>
        <dbReference type="ARBA" id="ARBA00022801"/>
    </source>
</evidence>
<reference evidence="5" key="1">
    <citation type="submission" date="2020-05" db="EMBL/GenBank/DDBJ databases">
        <authorList>
            <person name="Chiriac C."/>
            <person name="Salcher M."/>
            <person name="Ghai R."/>
            <person name="Kavagutti S V."/>
        </authorList>
    </citation>
    <scope>NUCLEOTIDE SEQUENCE</scope>
</reference>
<gene>
    <name evidence="5" type="ORF">UFOPK1722_01750</name>
</gene>
<evidence type="ECO:0000256" key="1">
    <source>
        <dbReference type="ARBA" id="ARBA00010088"/>
    </source>
</evidence>
<dbReference type="PROSITE" id="PS51257">
    <property type="entry name" value="PROKAR_LIPOPROTEIN"/>
    <property type="match status" value="1"/>
</dbReference>
<accession>A0A6J6FY63</accession>
<dbReference type="Gene3D" id="3.40.50.1820">
    <property type="entry name" value="alpha/beta hydrolase"/>
    <property type="match status" value="1"/>
</dbReference>
<dbReference type="InterPro" id="IPR000073">
    <property type="entry name" value="AB_hydrolase_1"/>
</dbReference>
<keyword evidence="2" id="KW-0378">Hydrolase</keyword>
<dbReference type="Pfam" id="PF08386">
    <property type="entry name" value="Abhydrolase_4"/>
    <property type="match status" value="1"/>
</dbReference>
<dbReference type="PANTHER" id="PTHR43248:SF25">
    <property type="entry name" value="AB HYDROLASE-1 DOMAIN-CONTAINING PROTEIN-RELATED"/>
    <property type="match status" value="1"/>
</dbReference>
<feature type="domain" description="AB hydrolase-1" evidence="3">
    <location>
        <begin position="93"/>
        <end position="272"/>
    </location>
</feature>
<dbReference type="Pfam" id="PF00561">
    <property type="entry name" value="Abhydrolase_1"/>
    <property type="match status" value="1"/>
</dbReference>
<protein>
    <submittedName>
        <fullName evidence="5">Unannotated protein</fullName>
    </submittedName>
</protein>
<evidence type="ECO:0000259" key="4">
    <source>
        <dbReference type="Pfam" id="PF08386"/>
    </source>
</evidence>
<comment type="similarity">
    <text evidence="1">Belongs to the peptidase S33 family.</text>
</comment>
<evidence type="ECO:0000259" key="3">
    <source>
        <dbReference type="Pfam" id="PF00561"/>
    </source>
</evidence>
<dbReference type="AlphaFoldDB" id="A0A6J6FY63"/>
<organism evidence="5">
    <name type="scientific">freshwater metagenome</name>
    <dbReference type="NCBI Taxonomy" id="449393"/>
    <lineage>
        <taxon>unclassified sequences</taxon>
        <taxon>metagenomes</taxon>
        <taxon>ecological metagenomes</taxon>
    </lineage>
</organism>
<dbReference type="GO" id="GO:0016787">
    <property type="term" value="F:hydrolase activity"/>
    <property type="evidence" value="ECO:0007669"/>
    <property type="project" value="UniProtKB-KW"/>
</dbReference>
<dbReference type="InterPro" id="IPR013595">
    <property type="entry name" value="Pept_S33_TAP-like_C"/>
</dbReference>
<feature type="domain" description="Peptidase S33 tripeptidyl aminopeptidase-like C-terminal" evidence="4">
    <location>
        <begin position="424"/>
        <end position="499"/>
    </location>
</feature>
<dbReference type="SUPFAM" id="SSF53474">
    <property type="entry name" value="alpha/beta-Hydrolases"/>
    <property type="match status" value="1"/>
</dbReference>
<proteinExistence type="inferred from homology"/>
<dbReference type="InterPro" id="IPR029058">
    <property type="entry name" value="AB_hydrolase_fold"/>
</dbReference>
<dbReference type="EMBL" id="CAEZTS010000204">
    <property type="protein sequence ID" value="CAB4593310.1"/>
    <property type="molecule type" value="Genomic_DNA"/>
</dbReference>
<dbReference type="PANTHER" id="PTHR43248">
    <property type="entry name" value="2-SUCCINYL-6-HYDROXY-2,4-CYCLOHEXADIENE-1-CARBOXYLATE SYNTHASE"/>
    <property type="match status" value="1"/>
</dbReference>